<dbReference type="EMBL" id="HBHQ01020138">
    <property type="protein sequence ID" value="CAD9821710.1"/>
    <property type="molecule type" value="Transcribed_RNA"/>
</dbReference>
<evidence type="ECO:0000259" key="4">
    <source>
        <dbReference type="PROSITE" id="PS50961"/>
    </source>
</evidence>
<evidence type="ECO:0000256" key="1">
    <source>
        <dbReference type="ARBA" id="ARBA00022884"/>
    </source>
</evidence>
<protein>
    <recommendedName>
        <fullName evidence="4">HTH La-type RNA-binding domain-containing protein</fullName>
    </recommendedName>
</protein>
<organism evidence="5">
    <name type="scientific">Attheya septentrionalis</name>
    <dbReference type="NCBI Taxonomy" id="420275"/>
    <lineage>
        <taxon>Eukaryota</taxon>
        <taxon>Sar</taxon>
        <taxon>Stramenopiles</taxon>
        <taxon>Ochrophyta</taxon>
        <taxon>Bacillariophyta</taxon>
        <taxon>Coscinodiscophyceae</taxon>
        <taxon>Chaetocerotophycidae</taxon>
        <taxon>Chaetocerotales</taxon>
        <taxon>Attheyaceae</taxon>
        <taxon>Attheya</taxon>
    </lineage>
</organism>
<dbReference type="GO" id="GO:0010494">
    <property type="term" value="C:cytoplasmic stress granule"/>
    <property type="evidence" value="ECO:0007669"/>
    <property type="project" value="TreeGrafter"/>
</dbReference>
<dbReference type="InterPro" id="IPR006630">
    <property type="entry name" value="La_HTH"/>
</dbReference>
<dbReference type="PANTHER" id="PTHR22792">
    <property type="entry name" value="LUPUS LA PROTEIN-RELATED"/>
    <property type="match status" value="1"/>
</dbReference>
<evidence type="ECO:0000256" key="2">
    <source>
        <dbReference type="PROSITE-ProRule" id="PRU00332"/>
    </source>
</evidence>
<reference evidence="5" key="1">
    <citation type="submission" date="2021-01" db="EMBL/GenBank/DDBJ databases">
        <authorList>
            <person name="Corre E."/>
            <person name="Pelletier E."/>
            <person name="Niang G."/>
            <person name="Scheremetjew M."/>
            <person name="Finn R."/>
            <person name="Kale V."/>
            <person name="Holt S."/>
            <person name="Cochrane G."/>
            <person name="Meng A."/>
            <person name="Brown T."/>
            <person name="Cohen L."/>
        </authorList>
    </citation>
    <scope>NUCLEOTIDE SEQUENCE</scope>
    <source>
        <strain evidence="5">CCMP2084</strain>
    </source>
</reference>
<name>A0A7S2UJJ9_9STRA</name>
<dbReference type="InterPro" id="IPR045180">
    <property type="entry name" value="La_dom_prot"/>
</dbReference>
<dbReference type="Pfam" id="PF05383">
    <property type="entry name" value="La"/>
    <property type="match status" value="1"/>
</dbReference>
<dbReference type="SUPFAM" id="SSF46785">
    <property type="entry name" value="Winged helix' DNA-binding domain"/>
    <property type="match status" value="1"/>
</dbReference>
<feature type="region of interest" description="Disordered" evidence="3">
    <location>
        <begin position="1"/>
        <end position="127"/>
    </location>
</feature>
<feature type="compositionally biased region" description="Basic residues" evidence="3">
    <location>
        <begin position="101"/>
        <end position="122"/>
    </location>
</feature>
<dbReference type="AlphaFoldDB" id="A0A7S2UJJ9"/>
<accession>A0A7S2UJJ9</accession>
<feature type="domain" description="HTH La-type RNA-binding" evidence="4">
    <location>
        <begin position="130"/>
        <end position="222"/>
    </location>
</feature>
<feature type="compositionally biased region" description="Polar residues" evidence="3">
    <location>
        <begin position="322"/>
        <end position="335"/>
    </location>
</feature>
<gene>
    <name evidence="5" type="ORF">ASEP1449_LOCUS13544</name>
</gene>
<dbReference type="SMART" id="SM00715">
    <property type="entry name" value="LA"/>
    <property type="match status" value="1"/>
</dbReference>
<feature type="compositionally biased region" description="Basic and acidic residues" evidence="3">
    <location>
        <begin position="234"/>
        <end position="261"/>
    </location>
</feature>
<dbReference type="PROSITE" id="PS50961">
    <property type="entry name" value="HTH_LA"/>
    <property type="match status" value="1"/>
</dbReference>
<evidence type="ECO:0000256" key="3">
    <source>
        <dbReference type="SAM" id="MobiDB-lite"/>
    </source>
</evidence>
<proteinExistence type="predicted"/>
<feature type="compositionally biased region" description="Basic and acidic residues" evidence="3">
    <location>
        <begin position="56"/>
        <end position="66"/>
    </location>
</feature>
<feature type="region of interest" description="Disordered" evidence="3">
    <location>
        <begin position="230"/>
        <end position="277"/>
    </location>
</feature>
<dbReference type="InterPro" id="IPR036388">
    <property type="entry name" value="WH-like_DNA-bd_sf"/>
</dbReference>
<dbReference type="PANTHER" id="PTHR22792:SF132">
    <property type="entry name" value="LA-RELATED PROTEIN 1"/>
    <property type="match status" value="1"/>
</dbReference>
<dbReference type="Gene3D" id="1.10.10.10">
    <property type="entry name" value="Winged helix-like DNA-binding domain superfamily/Winged helix DNA-binding domain"/>
    <property type="match status" value="1"/>
</dbReference>
<sequence length="341" mass="37428">MEVSRPQYSDVVKGQPTITPPTTSCTSPLPAPIHAVQAKSEGNRKLTTQNNSIVDPGEKEHKEADSGRSTATTESSSGRSSASTNSSEERDTIGDPSKNNNKPRGKLSQRRNRKRGKKKTKNQRLTDFTPHDLDRYLTCAVSQVEFFFSEDELSRNPFIRKNMDCEGYVPAALIFNFPSIASYSIPFNDLITAMIDKSDKLIVDTANETLQVKGDWKKWLYPNKEGGMGCPRWTKKEVETPGETRSKGNADKGTLQDDGKSSKIQQDESLESNSTVDGKELALLTFDTSSSSIDSNEVGKDDSSFLAASSSTNIKRLDDSTQDSTPGLTQCTQSDTDGESE</sequence>
<feature type="compositionally biased region" description="Low complexity" evidence="3">
    <location>
        <begin position="67"/>
        <end position="86"/>
    </location>
</feature>
<feature type="region of interest" description="Disordered" evidence="3">
    <location>
        <begin position="311"/>
        <end position="341"/>
    </location>
</feature>
<dbReference type="GO" id="GO:0045727">
    <property type="term" value="P:positive regulation of translation"/>
    <property type="evidence" value="ECO:0007669"/>
    <property type="project" value="TreeGrafter"/>
</dbReference>
<keyword evidence="1 2" id="KW-0694">RNA-binding</keyword>
<evidence type="ECO:0000313" key="5">
    <source>
        <dbReference type="EMBL" id="CAD9821710.1"/>
    </source>
</evidence>
<feature type="compositionally biased region" description="Low complexity" evidence="3">
    <location>
        <begin position="16"/>
        <end position="28"/>
    </location>
</feature>
<dbReference type="InterPro" id="IPR036390">
    <property type="entry name" value="WH_DNA-bd_sf"/>
</dbReference>
<dbReference type="GO" id="GO:0005829">
    <property type="term" value="C:cytosol"/>
    <property type="evidence" value="ECO:0007669"/>
    <property type="project" value="TreeGrafter"/>
</dbReference>
<dbReference type="GO" id="GO:0003723">
    <property type="term" value="F:RNA binding"/>
    <property type="evidence" value="ECO:0007669"/>
    <property type="project" value="UniProtKB-UniRule"/>
</dbReference>